<evidence type="ECO:0000256" key="1">
    <source>
        <dbReference type="SAM" id="Phobius"/>
    </source>
</evidence>
<feature type="transmembrane region" description="Helical" evidence="1">
    <location>
        <begin position="76"/>
        <end position="100"/>
    </location>
</feature>
<protein>
    <submittedName>
        <fullName evidence="2">Uncharacterized protein</fullName>
    </submittedName>
</protein>
<evidence type="ECO:0000313" key="3">
    <source>
        <dbReference type="Proteomes" id="UP000294856"/>
    </source>
</evidence>
<name>A0A4R1FTE9_9NOCA</name>
<feature type="transmembrane region" description="Helical" evidence="1">
    <location>
        <begin position="38"/>
        <end position="56"/>
    </location>
</feature>
<comment type="caution">
    <text evidence="2">The sequence shown here is derived from an EMBL/GenBank/DDBJ whole genome shotgun (WGS) entry which is preliminary data.</text>
</comment>
<dbReference type="AlphaFoldDB" id="A0A4R1FTE9"/>
<dbReference type="Proteomes" id="UP000294856">
    <property type="component" value="Unassembled WGS sequence"/>
</dbReference>
<keyword evidence="3" id="KW-1185">Reference proteome</keyword>
<gene>
    <name evidence="2" type="ORF">DFR71_3593</name>
</gene>
<organism evidence="2 3">
    <name type="scientific">Nocardia alba</name>
    <dbReference type="NCBI Taxonomy" id="225051"/>
    <lineage>
        <taxon>Bacteria</taxon>
        <taxon>Bacillati</taxon>
        <taxon>Actinomycetota</taxon>
        <taxon>Actinomycetes</taxon>
        <taxon>Mycobacteriales</taxon>
        <taxon>Nocardiaceae</taxon>
        <taxon>Nocardia</taxon>
    </lineage>
</organism>
<evidence type="ECO:0000313" key="2">
    <source>
        <dbReference type="EMBL" id="TCJ97550.1"/>
    </source>
</evidence>
<sequence>MAWMIGRQGLVVSAESTQGVGRPGVRPRVPIRGWWRRCWVVAVGGLGVVAGLAWLRCVVTVFESRLIADPAFDPHGYGLIFGTVSAVPTSMVTVCALPWAFPQRYRATVGKVVGLLLPTVTSLAFVALFTA</sequence>
<accession>A0A4R1FTE9</accession>
<keyword evidence="1" id="KW-0472">Membrane</keyword>
<reference evidence="2 3" key="1">
    <citation type="submission" date="2019-03" db="EMBL/GenBank/DDBJ databases">
        <title>Genomic Encyclopedia of Type Strains, Phase IV (KMG-IV): sequencing the most valuable type-strain genomes for metagenomic binning, comparative biology and taxonomic classification.</title>
        <authorList>
            <person name="Goeker M."/>
        </authorList>
    </citation>
    <scope>NUCLEOTIDE SEQUENCE [LARGE SCALE GENOMIC DNA]</scope>
    <source>
        <strain evidence="2 3">DSM 44684</strain>
    </source>
</reference>
<keyword evidence="1" id="KW-1133">Transmembrane helix</keyword>
<proteinExistence type="predicted"/>
<dbReference type="EMBL" id="SMFR01000002">
    <property type="protein sequence ID" value="TCJ97550.1"/>
    <property type="molecule type" value="Genomic_DNA"/>
</dbReference>
<keyword evidence="1" id="KW-0812">Transmembrane</keyword>
<feature type="transmembrane region" description="Helical" evidence="1">
    <location>
        <begin position="112"/>
        <end position="130"/>
    </location>
</feature>